<dbReference type="FunFam" id="3.40.50.300:FF:001638">
    <property type="entry name" value="NACHT and WD40 domain protein"/>
    <property type="match status" value="1"/>
</dbReference>
<dbReference type="Proteomes" id="UP000054321">
    <property type="component" value="Unassembled WGS sequence"/>
</dbReference>
<feature type="repeat" description="WD" evidence="3">
    <location>
        <begin position="997"/>
        <end position="1038"/>
    </location>
</feature>
<dbReference type="EMBL" id="KN832880">
    <property type="protein sequence ID" value="KIM98348.1"/>
    <property type="molecule type" value="Genomic_DNA"/>
</dbReference>
<feature type="repeat" description="WD" evidence="3">
    <location>
        <begin position="1212"/>
        <end position="1253"/>
    </location>
</feature>
<dbReference type="Pfam" id="PF22939">
    <property type="entry name" value="WHD_GPIID"/>
    <property type="match status" value="1"/>
</dbReference>
<dbReference type="InterPro" id="IPR020472">
    <property type="entry name" value="WD40_PAC1"/>
</dbReference>
<dbReference type="OrthoDB" id="538223at2759"/>
<feature type="repeat" description="WD" evidence="3">
    <location>
        <begin position="1254"/>
        <end position="1295"/>
    </location>
</feature>
<dbReference type="SMART" id="SM00320">
    <property type="entry name" value="WD40"/>
    <property type="match status" value="12"/>
</dbReference>
<keyword evidence="2" id="KW-0677">Repeat</keyword>
<dbReference type="PROSITE" id="PS50082">
    <property type="entry name" value="WD_REPEATS_2"/>
    <property type="match status" value="12"/>
</dbReference>
<dbReference type="InterPro" id="IPR001680">
    <property type="entry name" value="WD40_rpt"/>
</dbReference>
<dbReference type="Pfam" id="PF00400">
    <property type="entry name" value="WD40"/>
    <property type="match status" value="11"/>
</dbReference>
<dbReference type="InterPro" id="IPR027417">
    <property type="entry name" value="P-loop_NTPase"/>
</dbReference>
<feature type="repeat" description="WD" evidence="3">
    <location>
        <begin position="1081"/>
        <end position="1122"/>
    </location>
</feature>
<dbReference type="InterPro" id="IPR019775">
    <property type="entry name" value="WD40_repeat_CS"/>
</dbReference>
<keyword evidence="1 3" id="KW-0853">WD repeat</keyword>
<dbReference type="SUPFAM" id="SSF50978">
    <property type="entry name" value="WD40 repeat-like"/>
    <property type="match status" value="3"/>
</dbReference>
<feature type="repeat" description="WD" evidence="3">
    <location>
        <begin position="1039"/>
        <end position="1080"/>
    </location>
</feature>
<dbReference type="STRING" id="913774.A0A0C3CH88"/>
<feature type="repeat" description="WD" evidence="3">
    <location>
        <begin position="955"/>
        <end position="996"/>
    </location>
</feature>
<dbReference type="PROSITE" id="PS50837">
    <property type="entry name" value="NACHT"/>
    <property type="match status" value="1"/>
</dbReference>
<gene>
    <name evidence="5" type="ORF">OIDMADRAFT_202160</name>
</gene>
<feature type="repeat" description="WD" evidence="3">
    <location>
        <begin position="1123"/>
        <end position="1164"/>
    </location>
</feature>
<sequence>MRLLEILPNGDFRLTKNFLNNAIPPYAILSHRWEKDEQEEVTFEDMDEGFGQGKAGYKKIKFCGEQAAKDGLRYFWVDCCCIKKSDSSELTESLNSMFRWYKRAEKCYVYLADVSKRHRKRKNERLPESWETAFQKSEWFTRGWTLQELLAPIEVQFFSKEHELLGDKQSLEQQIHEVTEIPILALRGSALSSFSTEQKFAWAKNRKTTREEDWAYSLLGIFETSIPVLYGEGRRNAVRRLEKEIDDASKVKQCLRDLRVTDPQVNKIRIEETKGGLLLDSCRWILEHRDFRQWQNDQQSRLLWIKGDPGKGKTMLLCGIINELTRSTAESHLLAFFYFQATNSGINNATAVLRSLLYLLVDQQPSLISYIQKEHDLAGKSLFEDANAWVSLSNIFTNVLQDPSLKSTYLIIDALDECVATDLPKLLDFIVKKSSVSPRVKWIVSSRNWPSIEKKLNTTTQGVWLCLELNKSSVSAAVTSYIQFKVNQLARENEYDNDTRDAIQHYLLSNANGTFLWVALVCQELVDISGWNAEELSKAFPPGLDLLYKRMLGEICSSRHSQLCKSILAVISVVRRPITLDELASFVDMPTRSSGNYKVLAEIIGLCGSFLTLQEHTVFFVHQSAKDFLVEKAYIEIYPSGTEYVHYSIFSRSLQIMSKTLKRDMYGPDAPSVPIDQVKQLASDPLTSAQYSCVYWIDHLLNCDPTNNAANDLQGGGSVDKFLSRSYLYWLEALSLCRSMSEGVVSMANLKALLQASADATQLLELVQDACRFIMYHKQAIEINPLQAYASALIFSPASSLIRHHFKKEEPKWITIKTPIGDKWSACLQTLEGHGYIVVSVAFSHDSTLLASVSLDSTIKIWDAGSGACLQTLKGYSGWAVAFSHDSIWLGSGSSDGTLKIWDVSSGKCLQTLEGHNDLVSAVVFSHDSKRLASVSIYGTLRIWNIHRGKSLKLLDGYSEGVNAITFSQDSTQLALAPVGNTIEIWDVSSGQCMQTLESHSKVVIAIAFSHDSTLLASASWDGTIKIWDAGSGSCLQTLNGQTDSLKAITFSHDSKRLASGSYDNNIKIWDASSGKCLQTLKGHSELVNAVAFSHDSTRLASGSSDGTLKIWDARNEKCMQTLDSHSTWVSAVTFSHDSTWFASASRDNNIKIWDASSGKCLQTLKGHRDWVSAVTFSHDSTWLASASNDGSLKIWGVSTGKCVQTLERHSTFNSLNKVNAVTFSHDSTQLASASNDGMLEIWDKSSGNYVQTLNCYSEPFYAVAFSHDSTRLASAPSPGTIKIWDASSGSCLQTLKGHGNSVSAVTFSHDSTRLASGSYDNTVKIWDTRNEKCLQTLDIGKALHNISFDATGRFLHTDIGTLSINAASNATCDAADIQTPRYQGAGLSPDGAWITCSSENLVWLPSEYRPSCSAVSGNTIVIGVGSGKVWMCTLNVTEFGHG</sequence>
<dbReference type="CDD" id="cd00200">
    <property type="entry name" value="WD40"/>
    <property type="match status" value="2"/>
</dbReference>
<accession>A0A0C3CH88</accession>
<reference evidence="6" key="2">
    <citation type="submission" date="2015-01" db="EMBL/GenBank/DDBJ databases">
        <title>Evolutionary Origins and Diversification of the Mycorrhizal Mutualists.</title>
        <authorList>
            <consortium name="DOE Joint Genome Institute"/>
            <consortium name="Mycorrhizal Genomics Consortium"/>
            <person name="Kohler A."/>
            <person name="Kuo A."/>
            <person name="Nagy L.G."/>
            <person name="Floudas D."/>
            <person name="Copeland A."/>
            <person name="Barry K.W."/>
            <person name="Cichocki N."/>
            <person name="Veneault-Fourrey C."/>
            <person name="LaButti K."/>
            <person name="Lindquist E.A."/>
            <person name="Lipzen A."/>
            <person name="Lundell T."/>
            <person name="Morin E."/>
            <person name="Murat C."/>
            <person name="Riley R."/>
            <person name="Ohm R."/>
            <person name="Sun H."/>
            <person name="Tunlid A."/>
            <person name="Henrissat B."/>
            <person name="Grigoriev I.V."/>
            <person name="Hibbett D.S."/>
            <person name="Martin F."/>
        </authorList>
    </citation>
    <scope>NUCLEOTIDE SEQUENCE [LARGE SCALE GENOMIC DNA]</scope>
    <source>
        <strain evidence="6">Zn</strain>
    </source>
</reference>
<name>A0A0C3CH88_OIDMZ</name>
<dbReference type="PROSITE" id="PS00678">
    <property type="entry name" value="WD_REPEATS_1"/>
    <property type="match status" value="4"/>
</dbReference>
<dbReference type="InterPro" id="IPR015943">
    <property type="entry name" value="WD40/YVTN_repeat-like_dom_sf"/>
</dbReference>
<keyword evidence="6" id="KW-1185">Reference proteome</keyword>
<evidence type="ECO:0000313" key="5">
    <source>
        <dbReference type="EMBL" id="KIM98348.1"/>
    </source>
</evidence>
<feature type="domain" description="NACHT" evidence="4">
    <location>
        <begin position="301"/>
        <end position="523"/>
    </location>
</feature>
<protein>
    <recommendedName>
        <fullName evidence="4">NACHT domain-containing protein</fullName>
    </recommendedName>
</protein>
<dbReference type="InterPro" id="IPR050349">
    <property type="entry name" value="WD_LIS1/nudF_dynein_reg"/>
</dbReference>
<feature type="repeat" description="WD" evidence="3">
    <location>
        <begin position="1165"/>
        <end position="1206"/>
    </location>
</feature>
<dbReference type="SUPFAM" id="SSF52540">
    <property type="entry name" value="P-loop containing nucleoside triphosphate hydrolases"/>
    <property type="match status" value="1"/>
</dbReference>
<proteinExistence type="predicted"/>
<dbReference type="PANTHER" id="PTHR44129">
    <property type="entry name" value="WD REPEAT-CONTAINING PROTEIN POP1"/>
    <property type="match status" value="1"/>
</dbReference>
<dbReference type="PROSITE" id="PS50294">
    <property type="entry name" value="WD_REPEATS_REGION"/>
    <property type="match status" value="11"/>
</dbReference>
<dbReference type="PRINTS" id="PR00320">
    <property type="entry name" value="GPROTEINBRPT"/>
</dbReference>
<dbReference type="InterPro" id="IPR007111">
    <property type="entry name" value="NACHT_NTPase"/>
</dbReference>
<feature type="repeat" description="WD" evidence="3">
    <location>
        <begin position="831"/>
        <end position="872"/>
    </location>
</feature>
<dbReference type="Gene3D" id="2.130.10.10">
    <property type="entry name" value="YVTN repeat-like/Quinoprotein amine dehydrogenase"/>
    <property type="match status" value="6"/>
</dbReference>
<dbReference type="Gene3D" id="3.40.50.300">
    <property type="entry name" value="P-loop containing nucleotide triphosphate hydrolases"/>
    <property type="match status" value="1"/>
</dbReference>
<evidence type="ECO:0000256" key="3">
    <source>
        <dbReference type="PROSITE-ProRule" id="PRU00221"/>
    </source>
</evidence>
<feature type="repeat" description="WD" evidence="3">
    <location>
        <begin position="913"/>
        <end position="954"/>
    </location>
</feature>
<dbReference type="InterPro" id="IPR056884">
    <property type="entry name" value="NPHP3-like_N"/>
</dbReference>
<evidence type="ECO:0000259" key="4">
    <source>
        <dbReference type="PROSITE" id="PS50837"/>
    </source>
</evidence>
<dbReference type="InterPro" id="IPR036322">
    <property type="entry name" value="WD40_repeat_dom_sf"/>
</dbReference>
<dbReference type="HOGENOM" id="CLU_000288_6_16_1"/>
<reference evidence="5 6" key="1">
    <citation type="submission" date="2014-04" db="EMBL/GenBank/DDBJ databases">
        <authorList>
            <consortium name="DOE Joint Genome Institute"/>
            <person name="Kuo A."/>
            <person name="Martino E."/>
            <person name="Perotto S."/>
            <person name="Kohler A."/>
            <person name="Nagy L.G."/>
            <person name="Floudas D."/>
            <person name="Copeland A."/>
            <person name="Barry K.W."/>
            <person name="Cichocki N."/>
            <person name="Veneault-Fourrey C."/>
            <person name="LaButti K."/>
            <person name="Lindquist E.A."/>
            <person name="Lipzen A."/>
            <person name="Lundell T."/>
            <person name="Morin E."/>
            <person name="Murat C."/>
            <person name="Sun H."/>
            <person name="Tunlid A."/>
            <person name="Henrissat B."/>
            <person name="Grigoriev I.V."/>
            <person name="Hibbett D.S."/>
            <person name="Martin F."/>
            <person name="Nordberg H.P."/>
            <person name="Cantor M.N."/>
            <person name="Hua S.X."/>
        </authorList>
    </citation>
    <scope>NUCLEOTIDE SEQUENCE [LARGE SCALE GENOMIC DNA]</scope>
    <source>
        <strain evidence="5 6">Zn</strain>
    </source>
</reference>
<dbReference type="InParanoid" id="A0A0C3CH88"/>
<feature type="repeat" description="WD" evidence="3">
    <location>
        <begin position="880"/>
        <end position="912"/>
    </location>
</feature>
<feature type="repeat" description="WD" evidence="3">
    <location>
        <begin position="1296"/>
        <end position="1337"/>
    </location>
</feature>
<dbReference type="InterPro" id="IPR010730">
    <property type="entry name" value="HET"/>
</dbReference>
<dbReference type="Pfam" id="PF06985">
    <property type="entry name" value="HET"/>
    <property type="match status" value="1"/>
</dbReference>
<dbReference type="InterPro" id="IPR054471">
    <property type="entry name" value="GPIID_WHD"/>
</dbReference>
<evidence type="ECO:0000256" key="1">
    <source>
        <dbReference type="ARBA" id="ARBA00022574"/>
    </source>
</evidence>
<evidence type="ECO:0000256" key="2">
    <source>
        <dbReference type="ARBA" id="ARBA00022737"/>
    </source>
</evidence>
<dbReference type="Pfam" id="PF24883">
    <property type="entry name" value="NPHP3_N"/>
    <property type="match status" value="1"/>
</dbReference>
<organism evidence="5 6">
    <name type="scientific">Oidiodendron maius (strain Zn)</name>
    <dbReference type="NCBI Taxonomy" id="913774"/>
    <lineage>
        <taxon>Eukaryota</taxon>
        <taxon>Fungi</taxon>
        <taxon>Dikarya</taxon>
        <taxon>Ascomycota</taxon>
        <taxon>Pezizomycotina</taxon>
        <taxon>Leotiomycetes</taxon>
        <taxon>Leotiomycetes incertae sedis</taxon>
        <taxon>Myxotrichaceae</taxon>
        <taxon>Oidiodendron</taxon>
    </lineage>
</organism>
<evidence type="ECO:0000313" key="6">
    <source>
        <dbReference type="Proteomes" id="UP000054321"/>
    </source>
</evidence>